<keyword evidence="3" id="KW-1185">Reference proteome</keyword>
<dbReference type="RefSeq" id="WP_091396469.1">
    <property type="nucleotide sequence ID" value="NZ_FNQY01000008.1"/>
</dbReference>
<organism evidence="2 3">
    <name type="scientific">Arachidicoccus rhizosphaerae</name>
    <dbReference type="NCBI Taxonomy" id="551991"/>
    <lineage>
        <taxon>Bacteria</taxon>
        <taxon>Pseudomonadati</taxon>
        <taxon>Bacteroidota</taxon>
        <taxon>Chitinophagia</taxon>
        <taxon>Chitinophagales</taxon>
        <taxon>Chitinophagaceae</taxon>
        <taxon>Arachidicoccus</taxon>
    </lineage>
</organism>
<proteinExistence type="predicted"/>
<name>A0A1H3YDU6_9BACT</name>
<dbReference type="EMBL" id="FNQY01000008">
    <property type="protein sequence ID" value="SEA09673.1"/>
    <property type="molecule type" value="Genomic_DNA"/>
</dbReference>
<sequence>MPEKKNFVLRLDQGAYKALEKWAADEFRSVNGQIEYILNQALKEQFGPHFQEKFTKNSKDAVRPRSPGDTDPPANQ</sequence>
<evidence type="ECO:0000256" key="1">
    <source>
        <dbReference type="SAM" id="MobiDB-lite"/>
    </source>
</evidence>
<evidence type="ECO:0000313" key="3">
    <source>
        <dbReference type="Proteomes" id="UP000199041"/>
    </source>
</evidence>
<dbReference type="Gene3D" id="1.10.1220.10">
    <property type="entry name" value="Met repressor-like"/>
    <property type="match status" value="1"/>
</dbReference>
<gene>
    <name evidence="2" type="ORF">SAMN05192529_10821</name>
</gene>
<protein>
    <recommendedName>
        <fullName evidence="4">Arc-like DNA binding domain-containing protein</fullName>
    </recommendedName>
</protein>
<feature type="region of interest" description="Disordered" evidence="1">
    <location>
        <begin position="49"/>
        <end position="76"/>
    </location>
</feature>
<evidence type="ECO:0000313" key="2">
    <source>
        <dbReference type="EMBL" id="SEA09673.1"/>
    </source>
</evidence>
<accession>A0A1H3YDU6</accession>
<dbReference type="OrthoDB" id="9812601at2"/>
<feature type="compositionally biased region" description="Basic and acidic residues" evidence="1">
    <location>
        <begin position="50"/>
        <end position="68"/>
    </location>
</feature>
<dbReference type="AlphaFoldDB" id="A0A1H3YDU6"/>
<evidence type="ECO:0008006" key="4">
    <source>
        <dbReference type="Google" id="ProtNLM"/>
    </source>
</evidence>
<dbReference type="SUPFAM" id="SSF47598">
    <property type="entry name" value="Ribbon-helix-helix"/>
    <property type="match status" value="1"/>
</dbReference>
<dbReference type="Proteomes" id="UP000199041">
    <property type="component" value="Unassembled WGS sequence"/>
</dbReference>
<dbReference type="InterPro" id="IPR013321">
    <property type="entry name" value="Arc_rbn_hlx_hlx"/>
</dbReference>
<reference evidence="2 3" key="1">
    <citation type="submission" date="2016-10" db="EMBL/GenBank/DDBJ databases">
        <authorList>
            <person name="de Groot N.N."/>
        </authorList>
    </citation>
    <scope>NUCLEOTIDE SEQUENCE [LARGE SCALE GENOMIC DNA]</scope>
    <source>
        <strain evidence="2 3">Vu-144</strain>
    </source>
</reference>
<dbReference type="GO" id="GO:0006355">
    <property type="term" value="P:regulation of DNA-templated transcription"/>
    <property type="evidence" value="ECO:0007669"/>
    <property type="project" value="InterPro"/>
</dbReference>
<dbReference type="InterPro" id="IPR010985">
    <property type="entry name" value="Ribbon_hlx_hlx"/>
</dbReference>